<feature type="binding site" evidence="5">
    <location>
        <begin position="183"/>
        <end position="186"/>
    </location>
    <ligand>
        <name>substrate</name>
    </ligand>
</feature>
<evidence type="ECO:0000313" key="8">
    <source>
        <dbReference type="EMBL" id="CAD7359170.1"/>
    </source>
</evidence>
<dbReference type="EC" id="2.1.1.297" evidence="5"/>
<dbReference type="Pfam" id="PF05175">
    <property type="entry name" value="MTS"/>
    <property type="match status" value="1"/>
</dbReference>
<dbReference type="InterPro" id="IPR007848">
    <property type="entry name" value="Small_mtfrase_dom"/>
</dbReference>
<dbReference type="CDD" id="cd02440">
    <property type="entry name" value="AdoMet_MTases"/>
    <property type="match status" value="1"/>
</dbReference>
<evidence type="ECO:0000256" key="4">
    <source>
        <dbReference type="ARBA" id="ARBA00048391"/>
    </source>
</evidence>
<dbReference type="NCBIfam" id="TIGR03534">
    <property type="entry name" value="RF_mod_PrmC"/>
    <property type="match status" value="1"/>
</dbReference>
<comment type="similarity">
    <text evidence="5">Belongs to the protein N5-glutamine methyltransferase family. PrmC subfamily.</text>
</comment>
<dbReference type="PROSITE" id="PS00092">
    <property type="entry name" value="N6_MTASE"/>
    <property type="match status" value="1"/>
</dbReference>
<comment type="catalytic activity">
    <reaction evidence="4 5">
        <text>L-glutaminyl-[peptide chain release factor] + S-adenosyl-L-methionine = N(5)-methyl-L-glutaminyl-[peptide chain release factor] + S-adenosyl-L-homocysteine + H(+)</text>
        <dbReference type="Rhea" id="RHEA:42896"/>
        <dbReference type="Rhea" id="RHEA-COMP:10271"/>
        <dbReference type="Rhea" id="RHEA-COMP:10272"/>
        <dbReference type="ChEBI" id="CHEBI:15378"/>
        <dbReference type="ChEBI" id="CHEBI:30011"/>
        <dbReference type="ChEBI" id="CHEBI:57856"/>
        <dbReference type="ChEBI" id="CHEBI:59789"/>
        <dbReference type="ChEBI" id="CHEBI:61891"/>
        <dbReference type="EC" id="2.1.1.297"/>
    </reaction>
</comment>
<evidence type="ECO:0000313" key="11">
    <source>
        <dbReference type="Proteomes" id="UP000264146"/>
    </source>
</evidence>
<dbReference type="GeneID" id="93789490"/>
<dbReference type="Gene3D" id="3.40.50.150">
    <property type="entry name" value="Vaccinia Virus protein VP39"/>
    <property type="match status" value="1"/>
</dbReference>
<name>A0A7Z7VWN0_STASC</name>
<feature type="binding site" evidence="5">
    <location>
        <position position="139"/>
    </location>
    <ligand>
        <name>S-adenosyl-L-methionine</name>
        <dbReference type="ChEBI" id="CHEBI:59789"/>
    </ligand>
</feature>
<dbReference type="GO" id="GO:0003676">
    <property type="term" value="F:nucleic acid binding"/>
    <property type="evidence" value="ECO:0007669"/>
    <property type="project" value="InterPro"/>
</dbReference>
<dbReference type="HAMAP" id="MF_02126">
    <property type="entry name" value="RF_methyltr_PrmC"/>
    <property type="match status" value="1"/>
</dbReference>
<evidence type="ECO:0000256" key="1">
    <source>
        <dbReference type="ARBA" id="ARBA00022603"/>
    </source>
</evidence>
<dbReference type="Gene3D" id="1.10.8.10">
    <property type="entry name" value="DNA helicase RuvA subunit, C-terminal domain"/>
    <property type="match status" value="1"/>
</dbReference>
<dbReference type="InterPro" id="IPR002052">
    <property type="entry name" value="DNA_methylase_N6_adenine_CS"/>
</dbReference>
<dbReference type="SUPFAM" id="SSF53335">
    <property type="entry name" value="S-adenosyl-L-methionine-dependent methyltransferases"/>
    <property type="match status" value="1"/>
</dbReference>
<dbReference type="PANTHER" id="PTHR18895:SF74">
    <property type="entry name" value="MTRF1L RELEASE FACTOR GLUTAMINE METHYLTRANSFERASE"/>
    <property type="match status" value="1"/>
</dbReference>
<feature type="binding site" evidence="5">
    <location>
        <begin position="116"/>
        <end position="120"/>
    </location>
    <ligand>
        <name>S-adenosyl-L-methionine</name>
        <dbReference type="ChEBI" id="CHEBI:59789"/>
    </ligand>
</feature>
<evidence type="ECO:0000313" key="12">
    <source>
        <dbReference type="Proteomes" id="UP000572988"/>
    </source>
</evidence>
<comment type="caution">
    <text evidence="5">Lacks conserved residue(s) required for the propagation of feature annotation.</text>
</comment>
<evidence type="ECO:0000313" key="10">
    <source>
        <dbReference type="EMBL" id="SUM87774.1"/>
    </source>
</evidence>
<evidence type="ECO:0000256" key="5">
    <source>
        <dbReference type="HAMAP-Rule" id="MF_02126"/>
    </source>
</evidence>
<protein>
    <recommendedName>
        <fullName evidence="5">Release factor glutamine methyltransferase</fullName>
        <shortName evidence="5">RF MTase</shortName>
        <ecNumber evidence="5">2.1.1.297</ecNumber>
    </recommendedName>
    <alternativeName>
        <fullName evidence="5">N5-glutamine methyltransferase PrmC</fullName>
    </alternativeName>
    <alternativeName>
        <fullName evidence="5">Protein-(glutamine-N5) MTase PrmC</fullName>
    </alternativeName>
    <alternativeName>
        <fullName evidence="5">Protein-glutamine N-methyltransferase PrmC</fullName>
    </alternativeName>
</protein>
<dbReference type="Pfam" id="PF17827">
    <property type="entry name" value="PrmC_N"/>
    <property type="match status" value="1"/>
</dbReference>
<reference evidence="9 12" key="1">
    <citation type="submission" date="2018-01" db="EMBL/GenBank/DDBJ databases">
        <title>Complete genome sequence of Staphylococcus Scheliferi isolated from human.</title>
        <authorList>
            <person name="Abouelkhair M.A."/>
            <person name="Bemis D.A."/>
            <person name="Kania S.A."/>
        </authorList>
    </citation>
    <scope>NUCLEOTIDE SEQUENCE [LARGE SCALE GENOMIC DNA]</scope>
    <source>
        <strain evidence="9 12">ATCC 43808</strain>
    </source>
</reference>
<accession>A0A7Z7VWN0</accession>
<dbReference type="EMBL" id="UHEF01000001">
    <property type="protein sequence ID" value="SUM87774.1"/>
    <property type="molecule type" value="Genomic_DNA"/>
</dbReference>
<keyword evidence="12" id="KW-1185">Reference proteome</keyword>
<reference evidence="10" key="2">
    <citation type="submission" date="2018-06" db="EMBL/GenBank/DDBJ databases">
        <authorList>
            <consortium name="Pathogen Informatics"/>
            <person name="Doyle S."/>
        </authorList>
    </citation>
    <scope>NUCLEOTIDE SEQUENCE [LARGE SCALE GENOMIC DNA]</scope>
    <source>
        <strain evidence="10">NCTC12218</strain>
    </source>
</reference>
<gene>
    <name evidence="10" type="primary">prmC_1</name>
    <name evidence="5 9" type="synonym">prmC</name>
    <name evidence="9" type="ORF">C1O36_08825</name>
    <name evidence="10" type="ORF">NCTC12218_00770</name>
</gene>
<sequence>MNYNQWIKDAKQKMAAQGYEENAVEWLVMDLCQWSRTQMILNEKDVLSQDRLKQLEQGLSLLLKGMPVQYVVEQAHFYGRIFKVNPNVLIPRPETEEVVHYFLNQIKPNMTVADVGVGSGIIAVTLKAEMNELIVYGSDISKPALSVAQKNAKKHNCEIHFMEGDALKPYIERGIQLEGLISNPPYISKDEVNVMGKDVLEFEPHLALFAEEQGYQVYKALIRDLPSVMCDGAPVVFEIGYQQGEFLTQLMQSWFPHIKTQVINDINGQPRIFTFNWHKI</sequence>
<dbReference type="InterPro" id="IPR050320">
    <property type="entry name" value="N5-glutamine_MTase"/>
</dbReference>
<comment type="function">
    <text evidence="5">Methylates the class 1 translation termination release factors RF1/PrfA and RF2/PrfB on the glutamine residue of the universally conserved GGQ motif.</text>
</comment>
<dbReference type="InterPro" id="IPR004556">
    <property type="entry name" value="HemK-like"/>
</dbReference>
<evidence type="ECO:0000259" key="6">
    <source>
        <dbReference type="Pfam" id="PF05175"/>
    </source>
</evidence>
<evidence type="ECO:0000256" key="2">
    <source>
        <dbReference type="ARBA" id="ARBA00022679"/>
    </source>
</evidence>
<dbReference type="PANTHER" id="PTHR18895">
    <property type="entry name" value="HEMK METHYLTRANSFERASE"/>
    <property type="match status" value="1"/>
</dbReference>
<keyword evidence="1 5" id="KW-0489">Methyltransferase</keyword>
<feature type="domain" description="Methyltransferase small" evidence="6">
    <location>
        <begin position="104"/>
        <end position="193"/>
    </location>
</feature>
<dbReference type="NCBIfam" id="TIGR00536">
    <property type="entry name" value="hemK_fam"/>
    <property type="match status" value="1"/>
</dbReference>
<keyword evidence="3 5" id="KW-0949">S-adenosyl-L-methionine</keyword>
<evidence type="ECO:0000256" key="3">
    <source>
        <dbReference type="ARBA" id="ARBA00022691"/>
    </source>
</evidence>
<dbReference type="GO" id="GO:0032259">
    <property type="term" value="P:methylation"/>
    <property type="evidence" value="ECO:0007669"/>
    <property type="project" value="UniProtKB-KW"/>
</dbReference>
<dbReference type="InterPro" id="IPR040758">
    <property type="entry name" value="PrmC_N"/>
</dbReference>
<dbReference type="InterPro" id="IPR019874">
    <property type="entry name" value="RF_methyltr_PrmC"/>
</dbReference>
<dbReference type="EMBL" id="POVK01000029">
    <property type="protein sequence ID" value="NHA34615.1"/>
    <property type="molecule type" value="Genomic_DNA"/>
</dbReference>
<dbReference type="AlphaFoldDB" id="A0A7Z7VWN0"/>
<proteinExistence type="inferred from homology"/>
<dbReference type="Proteomes" id="UP000572988">
    <property type="component" value="Unassembled WGS sequence"/>
</dbReference>
<reference evidence="8 11" key="3">
    <citation type="submission" date="2020-11" db="EMBL/GenBank/DDBJ databases">
        <authorList>
            <consortium name="Pathogen Informatics"/>
        </authorList>
    </citation>
    <scope>NUCLEOTIDE SEQUENCE [LARGE SCALE GENOMIC DNA]</scope>
    <source>
        <strain evidence="8 11">NCTC12218</strain>
    </source>
</reference>
<evidence type="ECO:0000259" key="7">
    <source>
        <dbReference type="Pfam" id="PF17827"/>
    </source>
</evidence>
<keyword evidence="2 5" id="KW-0808">Transferase</keyword>
<feature type="binding site" evidence="5">
    <location>
        <position position="183"/>
    </location>
    <ligand>
        <name>S-adenosyl-L-methionine</name>
        <dbReference type="ChEBI" id="CHEBI:59789"/>
    </ligand>
</feature>
<dbReference type="EMBL" id="LR962863">
    <property type="protein sequence ID" value="CAD7359170.1"/>
    <property type="molecule type" value="Genomic_DNA"/>
</dbReference>
<dbReference type="RefSeq" id="WP_016426442.1">
    <property type="nucleotide sequence ID" value="NZ_CABKRV010000002.1"/>
</dbReference>
<dbReference type="GO" id="GO:0102559">
    <property type="term" value="F:peptide chain release factor N(5)-glutamine methyltransferase activity"/>
    <property type="evidence" value="ECO:0007669"/>
    <property type="project" value="UniProtKB-EC"/>
</dbReference>
<dbReference type="Proteomes" id="UP000264146">
    <property type="component" value="Chromosome"/>
</dbReference>
<organism evidence="10">
    <name type="scientific">Staphylococcus schleiferi</name>
    <dbReference type="NCBI Taxonomy" id="1295"/>
    <lineage>
        <taxon>Bacteria</taxon>
        <taxon>Bacillati</taxon>
        <taxon>Bacillota</taxon>
        <taxon>Bacilli</taxon>
        <taxon>Bacillales</taxon>
        <taxon>Staphylococcaceae</taxon>
        <taxon>Staphylococcus</taxon>
    </lineage>
</organism>
<evidence type="ECO:0000313" key="9">
    <source>
        <dbReference type="EMBL" id="NHA34615.1"/>
    </source>
</evidence>
<dbReference type="InterPro" id="IPR029063">
    <property type="entry name" value="SAM-dependent_MTases_sf"/>
</dbReference>
<feature type="domain" description="Release factor glutamine methyltransferase N-terminal" evidence="7">
    <location>
        <begin position="5"/>
        <end position="72"/>
    </location>
</feature>